<evidence type="ECO:0000256" key="7">
    <source>
        <dbReference type="ARBA" id="ARBA00023136"/>
    </source>
</evidence>
<dbReference type="GO" id="GO:0022857">
    <property type="term" value="F:transmembrane transporter activity"/>
    <property type="evidence" value="ECO:0007669"/>
    <property type="project" value="UniProtKB-UniRule"/>
</dbReference>
<reference evidence="11 12" key="1">
    <citation type="submission" date="2020-02" db="EMBL/GenBank/DDBJ databases">
        <title>Ideonella bacterium strain TBM-1.</title>
        <authorList>
            <person name="Chen W.-M."/>
        </authorList>
    </citation>
    <scope>NUCLEOTIDE SEQUENCE [LARGE SCALE GENOMIC DNA]</scope>
    <source>
        <strain evidence="11 12">TBM-1</strain>
    </source>
</reference>
<sequence>MKEPIAGDPAAPLPVHGPLGRLLLTCGKTLSVLGGLLFVGLVIMSIISIVGRKLASAPVPGDMEVLQMVAAAASASFFAYCHMNHGDVKVDFFTANVSPRVNHGLDAVGSLLVACFGALLCWRAGAGALSTLEFGETSAILGWPVGWAQLAMCPGLGLLALSGLYMAVWHLRQIHGGSRGKEVIA</sequence>
<keyword evidence="3" id="KW-1003">Cell membrane</keyword>
<name>A0A7C9PJI3_9BURK</name>
<keyword evidence="7 9" id="KW-0472">Membrane</keyword>
<feature type="transmembrane region" description="Helical" evidence="9">
    <location>
        <begin position="30"/>
        <end position="50"/>
    </location>
</feature>
<evidence type="ECO:0000256" key="6">
    <source>
        <dbReference type="ARBA" id="ARBA00022989"/>
    </source>
</evidence>
<comment type="similarity">
    <text evidence="8 9">Belongs to the TRAP transporter small permease family.</text>
</comment>
<dbReference type="RefSeq" id="WP_163459509.1">
    <property type="nucleotide sequence ID" value="NZ_JAAGOH010000036.1"/>
</dbReference>
<keyword evidence="4 9" id="KW-0997">Cell inner membrane</keyword>
<dbReference type="AlphaFoldDB" id="A0A7C9PJI3"/>
<evidence type="ECO:0000256" key="9">
    <source>
        <dbReference type="RuleBase" id="RU369079"/>
    </source>
</evidence>
<dbReference type="GO" id="GO:0005886">
    <property type="term" value="C:plasma membrane"/>
    <property type="evidence" value="ECO:0007669"/>
    <property type="project" value="UniProtKB-SubCell"/>
</dbReference>
<evidence type="ECO:0000256" key="1">
    <source>
        <dbReference type="ARBA" id="ARBA00004429"/>
    </source>
</evidence>
<dbReference type="GO" id="GO:0015740">
    <property type="term" value="P:C4-dicarboxylate transport"/>
    <property type="evidence" value="ECO:0007669"/>
    <property type="project" value="TreeGrafter"/>
</dbReference>
<dbReference type="Proteomes" id="UP000484255">
    <property type="component" value="Unassembled WGS sequence"/>
</dbReference>
<dbReference type="EMBL" id="JAAGOH010000036">
    <property type="protein sequence ID" value="NDY93473.1"/>
    <property type="molecule type" value="Genomic_DNA"/>
</dbReference>
<organism evidence="11 12">
    <name type="scientific">Ideonella livida</name>
    <dbReference type="NCBI Taxonomy" id="2707176"/>
    <lineage>
        <taxon>Bacteria</taxon>
        <taxon>Pseudomonadati</taxon>
        <taxon>Pseudomonadota</taxon>
        <taxon>Betaproteobacteria</taxon>
        <taxon>Burkholderiales</taxon>
        <taxon>Sphaerotilaceae</taxon>
        <taxon>Ideonella</taxon>
    </lineage>
</organism>
<evidence type="ECO:0000256" key="5">
    <source>
        <dbReference type="ARBA" id="ARBA00022692"/>
    </source>
</evidence>
<evidence type="ECO:0000259" key="10">
    <source>
        <dbReference type="Pfam" id="PF04290"/>
    </source>
</evidence>
<evidence type="ECO:0000313" key="12">
    <source>
        <dbReference type="Proteomes" id="UP000484255"/>
    </source>
</evidence>
<evidence type="ECO:0000256" key="2">
    <source>
        <dbReference type="ARBA" id="ARBA00022448"/>
    </source>
</evidence>
<feature type="transmembrane region" description="Helical" evidence="9">
    <location>
        <begin position="65"/>
        <end position="83"/>
    </location>
</feature>
<evidence type="ECO:0000256" key="8">
    <source>
        <dbReference type="ARBA" id="ARBA00038436"/>
    </source>
</evidence>
<keyword evidence="5 9" id="KW-0812">Transmembrane</keyword>
<keyword evidence="2 9" id="KW-0813">Transport</keyword>
<comment type="subcellular location">
    <subcellularLocation>
        <location evidence="1 9">Cell inner membrane</location>
        <topology evidence="1 9">Multi-pass membrane protein</topology>
    </subcellularLocation>
</comment>
<evidence type="ECO:0000313" key="11">
    <source>
        <dbReference type="EMBL" id="NDY93473.1"/>
    </source>
</evidence>
<evidence type="ECO:0000256" key="4">
    <source>
        <dbReference type="ARBA" id="ARBA00022519"/>
    </source>
</evidence>
<dbReference type="Pfam" id="PF04290">
    <property type="entry name" value="DctQ"/>
    <property type="match status" value="1"/>
</dbReference>
<protein>
    <recommendedName>
        <fullName evidence="9">TRAP transporter small permease protein</fullName>
    </recommendedName>
</protein>
<accession>A0A7C9PJI3</accession>
<dbReference type="InterPro" id="IPR055348">
    <property type="entry name" value="DctQ"/>
</dbReference>
<keyword evidence="6 9" id="KW-1133">Transmembrane helix</keyword>
<feature type="domain" description="Tripartite ATP-independent periplasmic transporters DctQ component" evidence="10">
    <location>
        <begin position="41"/>
        <end position="169"/>
    </location>
</feature>
<dbReference type="PANTHER" id="PTHR35011:SF10">
    <property type="entry name" value="TRAP TRANSPORTER SMALL PERMEASE PROTEIN"/>
    <property type="match status" value="1"/>
</dbReference>
<dbReference type="PANTHER" id="PTHR35011">
    <property type="entry name" value="2,3-DIKETO-L-GULONATE TRAP TRANSPORTER SMALL PERMEASE PROTEIN YIAM"/>
    <property type="match status" value="1"/>
</dbReference>
<comment type="caution">
    <text evidence="11">The sequence shown here is derived from an EMBL/GenBank/DDBJ whole genome shotgun (WGS) entry which is preliminary data.</text>
</comment>
<proteinExistence type="inferred from homology"/>
<keyword evidence="12" id="KW-1185">Reference proteome</keyword>
<comment type="function">
    <text evidence="9">Part of the tripartite ATP-independent periplasmic (TRAP) transport system.</text>
</comment>
<feature type="transmembrane region" description="Helical" evidence="9">
    <location>
        <begin position="145"/>
        <end position="171"/>
    </location>
</feature>
<dbReference type="InterPro" id="IPR007387">
    <property type="entry name" value="TRAP_DctQ"/>
</dbReference>
<gene>
    <name evidence="11" type="ORF">G3A44_19970</name>
</gene>
<evidence type="ECO:0000256" key="3">
    <source>
        <dbReference type="ARBA" id="ARBA00022475"/>
    </source>
</evidence>
<comment type="subunit">
    <text evidence="9">The complex comprises the extracytoplasmic solute receptor protein and the two transmembrane proteins.</text>
</comment>
<feature type="transmembrane region" description="Helical" evidence="9">
    <location>
        <begin position="104"/>
        <end position="125"/>
    </location>
</feature>